<accession>U5NAA4</accession>
<dbReference type="Proteomes" id="UP000017184">
    <property type="component" value="Chromosome"/>
</dbReference>
<keyword evidence="1" id="KW-0808">Transferase</keyword>
<gene>
    <name evidence="1" type="ORF">Cenrod_2418</name>
</gene>
<reference evidence="1 2" key="1">
    <citation type="journal article" date="2013" name="Genome Biol.">
        <title>Genomic analysis reveals key aspects of prokaryotic symbiosis in the phototrophic consortium "Chlorochromatium aggregatum".</title>
        <authorList>
            <person name="Liu Z."/>
            <person name="Muller J."/>
            <person name="Li T."/>
            <person name="Alvey R.M."/>
            <person name="Vogl K."/>
            <person name="Frigaard N.U."/>
            <person name="Rockwell N.C."/>
            <person name="Boyd E.S."/>
            <person name="Tomsho L.P."/>
            <person name="Schuster S.C."/>
            <person name="Henke P."/>
            <person name="Rohde M."/>
            <person name="Overmann J."/>
            <person name="Bryant D.A."/>
        </authorList>
    </citation>
    <scope>NUCLEOTIDE SEQUENCE [LARGE SCALE GENOMIC DNA]</scope>
    <source>
        <strain evidence="1">CR</strain>
    </source>
</reference>
<keyword evidence="1" id="KW-0548">Nucleotidyltransferase</keyword>
<evidence type="ECO:0000313" key="1">
    <source>
        <dbReference type="EMBL" id="AGX88476.1"/>
    </source>
</evidence>
<proteinExistence type="predicted"/>
<dbReference type="HOGENOM" id="CLU_3023529_0_0_4"/>
<keyword evidence="1" id="KW-0695">RNA-directed DNA polymerase</keyword>
<dbReference type="AlphaFoldDB" id="U5NAA4"/>
<organism evidence="1 2">
    <name type="scientific">Candidatus Symbiobacter mobilis CR</name>
    <dbReference type="NCBI Taxonomy" id="946483"/>
    <lineage>
        <taxon>Bacteria</taxon>
        <taxon>Pseudomonadati</taxon>
        <taxon>Pseudomonadota</taxon>
        <taxon>Betaproteobacteria</taxon>
        <taxon>Burkholderiales</taxon>
        <taxon>Comamonadaceae</taxon>
    </lineage>
</organism>
<name>U5NAA4_9BURK</name>
<protein>
    <submittedName>
        <fullName evidence="1">Integron/retron-type RNA-directed DNA polymerase</fullName>
    </submittedName>
</protein>
<dbReference type="KEGG" id="cbx:Cenrod_2418"/>
<dbReference type="STRING" id="946483.Cenrod_2418"/>
<dbReference type="GO" id="GO:0003964">
    <property type="term" value="F:RNA-directed DNA polymerase activity"/>
    <property type="evidence" value="ECO:0007669"/>
    <property type="project" value="UniProtKB-KW"/>
</dbReference>
<dbReference type="eggNOG" id="COG3344">
    <property type="taxonomic scope" value="Bacteria"/>
</dbReference>
<evidence type="ECO:0000313" key="2">
    <source>
        <dbReference type="Proteomes" id="UP000017184"/>
    </source>
</evidence>
<dbReference type="EMBL" id="CP004885">
    <property type="protein sequence ID" value="AGX88476.1"/>
    <property type="molecule type" value="Genomic_DNA"/>
</dbReference>
<keyword evidence="2" id="KW-1185">Reference proteome</keyword>
<sequence length="55" mass="6502">MQSITRYLETTFLGFPIQGKKIPDKALANFKHRIKKLTGRSWGVFMEYWLKKLGQ</sequence>